<dbReference type="HOGENOM" id="CLU_029016_3_2_6"/>
<dbReference type="EMBL" id="ATGI01000022">
    <property type="protein sequence ID" value="EPF73944.1"/>
    <property type="molecule type" value="Genomic_DNA"/>
</dbReference>
<keyword evidence="2 4" id="KW-0547">Nucleotide-binding</keyword>
<evidence type="ECO:0000313" key="6">
    <source>
        <dbReference type="EMBL" id="EPF73944.1"/>
    </source>
</evidence>
<dbReference type="GO" id="GO:0005524">
    <property type="term" value="F:ATP binding"/>
    <property type="evidence" value="ECO:0007669"/>
    <property type="project" value="UniProtKB-UniRule"/>
</dbReference>
<keyword evidence="3 4" id="KW-0067">ATP-binding</keyword>
<dbReference type="Proteomes" id="UP000014568">
    <property type="component" value="Unassembled WGS sequence"/>
</dbReference>
<dbReference type="PANTHER" id="PTHR43585">
    <property type="entry name" value="FUMIPYRROLE BIOSYNTHESIS PROTEIN C"/>
    <property type="match status" value="1"/>
</dbReference>
<dbReference type="PANTHER" id="PTHR43585:SF2">
    <property type="entry name" value="ATP-GRASP ENZYME FSQD"/>
    <property type="match status" value="1"/>
</dbReference>
<dbReference type="GO" id="GO:0016874">
    <property type="term" value="F:ligase activity"/>
    <property type="evidence" value="ECO:0007669"/>
    <property type="project" value="UniProtKB-KW"/>
</dbReference>
<dbReference type="AlphaFoldDB" id="S3NHW4"/>
<dbReference type="InterPro" id="IPR053699">
    <property type="entry name" value="Dapdiamide_Synthase"/>
</dbReference>
<keyword evidence="1" id="KW-0436">Ligase</keyword>
<dbReference type="OrthoDB" id="24041at2"/>
<dbReference type="InterPro" id="IPR052032">
    <property type="entry name" value="ATP-dep_AA_Ligase"/>
</dbReference>
<sequence>MSIINNKEIIVLVDAWSGGKNLIPAFQSLGYYCLHIQSLFLAEIFYADNQLAISRSDKHIIFDGNLEKLVNNLKDFNIKAVLAGSESGVALADYLNHVLNLPFSNQFKLSEARRNKFLMQERLGDCGVASIKQQLISRKDRLRHWLTKHGQWPVVLKPVQSAGTDHVFICHNITQCFEAFDSILLSKDIFGQPNQAVLSQAFLLGEEFVVNGVACEGKYFFTELWQSTKQYRKDVPIYETQYLLHEESAKFSSLTVYTTQVCQALGIENGAFHAEVMMTIDGPVLIEIGARVAGGADPYVIEECLGHSQIGKLLQAVLQPKLFHHDMLFRRDLSSRQCAAYVYLISPFKGQLRRSPEAFFISIEGVISVNYHYKAGDIQQETKDLISSPGLVIVIRANIYLLNKTIAEIRKLEKEFFQKNLVAYQGE</sequence>
<reference evidence="6 7" key="1">
    <citation type="submission" date="2013-06" db="EMBL/GenBank/DDBJ databases">
        <title>The Genome Sequence of Acinetobacter rudis CIP 110305.</title>
        <authorList>
            <consortium name="The Broad Institute Genome Sequencing Platform"/>
            <consortium name="The Broad Institute Genome Sequencing Center for Infectious Disease"/>
            <person name="Cerqueira G."/>
            <person name="Feldgarden M."/>
            <person name="Courvalin P."/>
            <person name="Perichon B."/>
            <person name="Grillot-Courvalin C."/>
            <person name="Clermont D."/>
            <person name="Rocha E."/>
            <person name="Yoon E.-J."/>
            <person name="Nemec A."/>
            <person name="Young S.K."/>
            <person name="Zeng Q."/>
            <person name="Gargeya S."/>
            <person name="Fitzgerald M."/>
            <person name="Abouelleil A."/>
            <person name="Alvarado L."/>
            <person name="Berlin A.M."/>
            <person name="Chapman S.B."/>
            <person name="Dewar J."/>
            <person name="Goldberg J."/>
            <person name="Griggs A."/>
            <person name="Gujja S."/>
            <person name="Hansen M."/>
            <person name="Howarth C."/>
            <person name="Imamovic A."/>
            <person name="Larimer J."/>
            <person name="McCowan C."/>
            <person name="Murphy C."/>
            <person name="Pearson M."/>
            <person name="Priest M."/>
            <person name="Roberts A."/>
            <person name="Saif S."/>
            <person name="Shea T."/>
            <person name="Sykes S."/>
            <person name="Wortman J."/>
            <person name="Nusbaum C."/>
            <person name="Birren B."/>
        </authorList>
    </citation>
    <scope>NUCLEOTIDE SEQUENCE [LARGE SCALE GENOMIC DNA]</scope>
    <source>
        <strain evidence="6 7">CIP 110305</strain>
    </source>
</reference>
<name>S3NHW4_9GAMM</name>
<keyword evidence="7" id="KW-1185">Reference proteome</keyword>
<dbReference type="SUPFAM" id="SSF56059">
    <property type="entry name" value="Glutathione synthetase ATP-binding domain-like"/>
    <property type="match status" value="1"/>
</dbReference>
<evidence type="ECO:0000256" key="1">
    <source>
        <dbReference type="ARBA" id="ARBA00022598"/>
    </source>
</evidence>
<evidence type="ECO:0000313" key="7">
    <source>
        <dbReference type="Proteomes" id="UP000014568"/>
    </source>
</evidence>
<gene>
    <name evidence="6" type="ORF">F945_01823</name>
</gene>
<evidence type="ECO:0000259" key="5">
    <source>
        <dbReference type="PROSITE" id="PS50975"/>
    </source>
</evidence>
<evidence type="ECO:0000256" key="2">
    <source>
        <dbReference type="ARBA" id="ARBA00022741"/>
    </source>
</evidence>
<evidence type="ECO:0000256" key="4">
    <source>
        <dbReference type="PROSITE-ProRule" id="PRU00409"/>
    </source>
</evidence>
<dbReference type="GO" id="GO:0046872">
    <property type="term" value="F:metal ion binding"/>
    <property type="evidence" value="ECO:0007669"/>
    <property type="project" value="InterPro"/>
</dbReference>
<dbReference type="STRING" id="632955.GCA_000829675_02556"/>
<dbReference type="PATRIC" id="fig|421052.3.peg.1780"/>
<comment type="caution">
    <text evidence="6">The sequence shown here is derived from an EMBL/GenBank/DDBJ whole genome shotgun (WGS) entry which is preliminary data.</text>
</comment>
<proteinExistence type="predicted"/>
<dbReference type="NCBIfam" id="NF005543">
    <property type="entry name" value="PRK07206.1"/>
    <property type="match status" value="1"/>
</dbReference>
<dbReference type="InterPro" id="IPR011761">
    <property type="entry name" value="ATP-grasp"/>
</dbReference>
<organism evidence="6 7">
    <name type="scientific">Acinetobacter rudis CIP 110305</name>
    <dbReference type="NCBI Taxonomy" id="421052"/>
    <lineage>
        <taxon>Bacteria</taxon>
        <taxon>Pseudomonadati</taxon>
        <taxon>Pseudomonadota</taxon>
        <taxon>Gammaproteobacteria</taxon>
        <taxon>Moraxellales</taxon>
        <taxon>Moraxellaceae</taxon>
        <taxon>Acinetobacter</taxon>
    </lineage>
</organism>
<dbReference type="PROSITE" id="PS50975">
    <property type="entry name" value="ATP_GRASP"/>
    <property type="match status" value="1"/>
</dbReference>
<dbReference type="RefSeq" id="WP_016656230.1">
    <property type="nucleotide sequence ID" value="NZ_KE340353.1"/>
</dbReference>
<dbReference type="Pfam" id="PF13535">
    <property type="entry name" value="ATP-grasp_4"/>
    <property type="match status" value="1"/>
</dbReference>
<evidence type="ECO:0000256" key="3">
    <source>
        <dbReference type="ARBA" id="ARBA00022840"/>
    </source>
</evidence>
<dbReference type="NCBIfam" id="NF041595">
    <property type="entry name" value="dap_A_syn_DdaF"/>
    <property type="match status" value="1"/>
</dbReference>
<feature type="domain" description="ATP-grasp" evidence="5">
    <location>
        <begin position="120"/>
        <end position="318"/>
    </location>
</feature>
<accession>S3NHW4</accession>
<dbReference type="eggNOG" id="COG0151">
    <property type="taxonomic scope" value="Bacteria"/>
</dbReference>
<dbReference type="Gene3D" id="3.30.470.20">
    <property type="entry name" value="ATP-grasp fold, B domain"/>
    <property type="match status" value="1"/>
</dbReference>
<protein>
    <recommendedName>
        <fullName evidence="5">ATP-grasp domain-containing protein</fullName>
    </recommendedName>
</protein>